<feature type="transmembrane region" description="Helical" evidence="1">
    <location>
        <begin position="121"/>
        <end position="139"/>
    </location>
</feature>
<evidence type="ECO:0000256" key="1">
    <source>
        <dbReference type="SAM" id="Phobius"/>
    </source>
</evidence>
<dbReference type="EMBL" id="UYRT01079896">
    <property type="protein sequence ID" value="VDN21616.1"/>
    <property type="molecule type" value="Genomic_DNA"/>
</dbReference>
<feature type="transmembrane region" description="Helical" evidence="1">
    <location>
        <begin position="17"/>
        <end position="45"/>
    </location>
</feature>
<keyword evidence="1" id="KW-0812">Transmembrane</keyword>
<dbReference type="Proteomes" id="UP000271098">
    <property type="component" value="Unassembled WGS sequence"/>
</dbReference>
<evidence type="ECO:0000313" key="3">
    <source>
        <dbReference type="Proteomes" id="UP000271098"/>
    </source>
</evidence>
<name>A0A3P7PUE4_9BILA</name>
<organism evidence="2 3">
    <name type="scientific">Gongylonema pulchrum</name>
    <dbReference type="NCBI Taxonomy" id="637853"/>
    <lineage>
        <taxon>Eukaryota</taxon>
        <taxon>Metazoa</taxon>
        <taxon>Ecdysozoa</taxon>
        <taxon>Nematoda</taxon>
        <taxon>Chromadorea</taxon>
        <taxon>Rhabditida</taxon>
        <taxon>Spirurina</taxon>
        <taxon>Spiruromorpha</taxon>
        <taxon>Spiruroidea</taxon>
        <taxon>Gongylonematidae</taxon>
        <taxon>Gongylonema</taxon>
    </lineage>
</organism>
<reference evidence="2 3" key="1">
    <citation type="submission" date="2018-11" db="EMBL/GenBank/DDBJ databases">
        <authorList>
            <consortium name="Pathogen Informatics"/>
        </authorList>
    </citation>
    <scope>NUCLEOTIDE SEQUENCE [LARGE SCALE GENOMIC DNA]</scope>
</reference>
<keyword evidence="1" id="KW-1133">Transmembrane helix</keyword>
<proteinExistence type="predicted"/>
<feature type="transmembrane region" description="Helical" evidence="1">
    <location>
        <begin position="185"/>
        <end position="203"/>
    </location>
</feature>
<protein>
    <submittedName>
        <fullName evidence="2">Uncharacterized protein</fullName>
    </submittedName>
</protein>
<feature type="transmembrane region" description="Helical" evidence="1">
    <location>
        <begin position="155"/>
        <end position="173"/>
    </location>
</feature>
<keyword evidence="1" id="KW-0472">Membrane</keyword>
<accession>A0A3P7PUE4</accession>
<feature type="transmembrane region" description="Helical" evidence="1">
    <location>
        <begin position="91"/>
        <end position="114"/>
    </location>
</feature>
<feature type="transmembrane region" description="Helical" evidence="1">
    <location>
        <begin position="209"/>
        <end position="227"/>
    </location>
</feature>
<sequence>MTAKCCGETFASSWIGYFLISILLRKCLLALIFIYIVAPIFAYLFNKKTPASKLSRPERRWLILVFSFWVGASTHYILINWDPGVYPPPPMYSPALVALLFETFASSWIGYFLISILLRKCLLALIFIYIVAPIFAYLFNKKTPASKLSRPERRWLILVFSFWVGASTHYILINWDPGVYPPPPMYSPALVALLFEFVGPKLASNRPMLLMSTVGTASVVCFAYAFFNSCFNFTYFYTSVIAIASSFHSMQQQLADRSLGRGDTSEGNVMLPIQSMYHQLALTIIFGHYIWNRDPKAAVPDSLEERYTLLIYRLR</sequence>
<evidence type="ECO:0000313" key="2">
    <source>
        <dbReference type="EMBL" id="VDN21616.1"/>
    </source>
</evidence>
<dbReference type="OrthoDB" id="5865729at2759"/>
<feature type="transmembrane region" description="Helical" evidence="1">
    <location>
        <begin position="61"/>
        <end position="79"/>
    </location>
</feature>
<keyword evidence="3" id="KW-1185">Reference proteome</keyword>
<gene>
    <name evidence="2" type="ORF">GPUH_LOCUS13081</name>
</gene>
<dbReference type="AlphaFoldDB" id="A0A3P7PUE4"/>